<sequence>KKKKANRFKPVVKYFGPFTLNKGEKKSHTIKMPNYIGAVRTMVVAGNHTKEAYGSTDKTVQVKKPLMVLATLPRKLSPGEKVTLPVTVFAMEPKVKNVNISLKLSNGITIEGEKTQRLSFAKPDEKMAYFTLDVSKAKGINTIEVIANGNGETSTYKVELDVINPNPFTSKTLDKTITANASETVNFETFGVNGTNSAT</sequence>
<dbReference type="InterPro" id="IPR001599">
    <property type="entry name" value="Macroglobln_a2"/>
</dbReference>
<dbReference type="InterPro" id="IPR013783">
    <property type="entry name" value="Ig-like_fold"/>
</dbReference>
<feature type="non-terminal residue" evidence="2">
    <location>
        <position position="199"/>
    </location>
</feature>
<evidence type="ECO:0000259" key="1">
    <source>
        <dbReference type="SMART" id="SM01360"/>
    </source>
</evidence>
<dbReference type="SMART" id="SM01360">
    <property type="entry name" value="A2M"/>
    <property type="match status" value="1"/>
</dbReference>
<dbReference type="PANTHER" id="PTHR40094">
    <property type="entry name" value="ALPHA-2-MACROGLOBULIN HOMOLOG"/>
    <property type="match status" value="1"/>
</dbReference>
<dbReference type="Pfam" id="PF00207">
    <property type="entry name" value="A2M"/>
    <property type="match status" value="1"/>
</dbReference>
<dbReference type="EMBL" id="VSDQ01000774">
    <property type="protein sequence ID" value="TYA68375.1"/>
    <property type="molecule type" value="Genomic_DNA"/>
</dbReference>
<dbReference type="GO" id="GO:0004866">
    <property type="term" value="F:endopeptidase inhibitor activity"/>
    <property type="evidence" value="ECO:0007669"/>
    <property type="project" value="InterPro"/>
</dbReference>
<evidence type="ECO:0000313" key="3">
    <source>
        <dbReference type="Proteomes" id="UP000323930"/>
    </source>
</evidence>
<dbReference type="PANTHER" id="PTHR40094:SF1">
    <property type="entry name" value="UBIQUITIN DOMAIN-CONTAINING PROTEIN"/>
    <property type="match status" value="1"/>
</dbReference>
<dbReference type="AlphaFoldDB" id="A0A5D0HAX5"/>
<comment type="caution">
    <text evidence="2">The sequence shown here is derived from an EMBL/GenBank/DDBJ whole genome shotgun (WGS) entry which is preliminary data.</text>
</comment>
<dbReference type="Gene3D" id="2.60.40.10">
    <property type="entry name" value="Immunoglobulins"/>
    <property type="match status" value="1"/>
</dbReference>
<feature type="non-terminal residue" evidence="2">
    <location>
        <position position="1"/>
    </location>
</feature>
<name>A0A5D0HAX5_9FLAO</name>
<feature type="domain" description="Alpha-2-macroglobulin" evidence="1">
    <location>
        <begin position="11"/>
        <end position="102"/>
    </location>
</feature>
<gene>
    <name evidence="2" type="ORF">FUA24_23465</name>
</gene>
<protein>
    <recommendedName>
        <fullName evidence="1">Alpha-2-macroglobulin domain-containing protein</fullName>
    </recommendedName>
</protein>
<dbReference type="InterPro" id="IPR051802">
    <property type="entry name" value="YfhM-like"/>
</dbReference>
<proteinExistence type="predicted"/>
<reference evidence="2 3" key="1">
    <citation type="submission" date="2019-08" db="EMBL/GenBank/DDBJ databases">
        <title>Seonamhaeicola sediminis sp. nov., isolated from marine sediment.</title>
        <authorList>
            <person name="Cao W.R."/>
        </authorList>
    </citation>
    <scope>NUCLEOTIDE SEQUENCE [LARGE SCALE GENOMIC DNA]</scope>
    <source>
        <strain evidence="2 3">B011</strain>
    </source>
</reference>
<evidence type="ECO:0000313" key="2">
    <source>
        <dbReference type="EMBL" id="TYA68375.1"/>
    </source>
</evidence>
<accession>A0A5D0HAX5</accession>
<dbReference type="Proteomes" id="UP000323930">
    <property type="component" value="Unassembled WGS sequence"/>
</dbReference>
<organism evidence="2 3">
    <name type="scientific">Seonamhaeicola marinus</name>
    <dbReference type="NCBI Taxonomy" id="1912246"/>
    <lineage>
        <taxon>Bacteria</taxon>
        <taxon>Pseudomonadati</taxon>
        <taxon>Bacteroidota</taxon>
        <taxon>Flavobacteriia</taxon>
        <taxon>Flavobacteriales</taxon>
        <taxon>Flavobacteriaceae</taxon>
    </lineage>
</organism>
<keyword evidence="3" id="KW-1185">Reference proteome</keyword>